<protein>
    <recommendedName>
        <fullName evidence="3">Collagen triple helix repeat (20 copies)</fullName>
    </recommendedName>
</protein>
<reference evidence="1 2" key="1">
    <citation type="submission" date="2009-01" db="EMBL/GenBank/DDBJ databases">
        <authorList>
            <person name="Fulton L."/>
            <person name="Clifton S."/>
            <person name="Fulton B."/>
            <person name="Xu J."/>
            <person name="Minx P."/>
            <person name="Pepin K.H."/>
            <person name="Johnson M."/>
            <person name="Bhonagiri V."/>
            <person name="Nash W.E."/>
            <person name="Mardis E.R."/>
            <person name="Wilson R.K."/>
        </authorList>
    </citation>
    <scope>NUCLEOTIDE SEQUENCE [LARGE SCALE GENOMIC DNA]</scope>
    <source>
        <strain evidence="2">DSM 10507 / JCM 14656 / S5a33</strain>
    </source>
</reference>
<organism evidence="1 2">
    <name type="scientific">Blautia hydrogenotrophica (strain DSM 10507 / JCM 14656 / S5a33)</name>
    <name type="common">Ruminococcus hydrogenotrophicus</name>
    <dbReference type="NCBI Taxonomy" id="476272"/>
    <lineage>
        <taxon>Bacteria</taxon>
        <taxon>Bacillati</taxon>
        <taxon>Bacillota</taxon>
        <taxon>Clostridia</taxon>
        <taxon>Lachnospirales</taxon>
        <taxon>Lachnospiraceae</taxon>
        <taxon>Blautia</taxon>
    </lineage>
</organism>
<accession>C0CMB3</accession>
<evidence type="ECO:0000313" key="2">
    <source>
        <dbReference type="Proteomes" id="UP000003100"/>
    </source>
</evidence>
<dbReference type="RefSeq" id="WP_005948940.1">
    <property type="nucleotide sequence ID" value="NZ_CP136423.1"/>
</dbReference>
<dbReference type="HOGENOM" id="CLU_800934_0_0_9"/>
<dbReference type="PATRIC" id="fig|476272.21.peg.2034"/>
<keyword evidence="2" id="KW-1185">Reference proteome</keyword>
<sequence length="346" mass="36877">MAIQSRRGAYADFDPNKMLPGEWAVVTSGDPNDPDGRAIYLCYIAGIVERMATYEDMKKNVQSAAKGERGSRWDYGTKITGTSTSEQIFSNSGINDANKGDYYLNISTGYVYYCTVGGLASVAKWKYIGSIKGPTGPKGSIGNTGATGATGPQGPAATIQIGTVTTGKPGTQASVTNTGTENAAVLNFAIPRGDTGAVENLSQQQVDFSEASQRQNIQSEETLAILFGKIKKYFSDVESEVFEKLKQDAESESAQSGAFLLGNLKIQWGRIDNLDVPASGSIQTDAITFPHAYGAPPFLTCIPLGNYYLAANPTNNVNLSQASFRVRAADGAAHNDRSILWLAIGY</sequence>
<comment type="caution">
    <text evidence="1">The sequence shown here is derived from an EMBL/GenBank/DDBJ whole genome shotgun (WGS) entry which is preliminary data.</text>
</comment>
<reference evidence="1 2" key="2">
    <citation type="submission" date="2009-02" db="EMBL/GenBank/DDBJ databases">
        <title>Draft genome sequence of Blautia hydrogenotrophica DSM 10507 (Ruminococcus hydrogenotrophicus DSM 10507).</title>
        <authorList>
            <person name="Sudarsanam P."/>
            <person name="Ley R."/>
            <person name="Guruge J."/>
            <person name="Turnbaugh P.J."/>
            <person name="Mahowald M."/>
            <person name="Liep D."/>
            <person name="Gordon J."/>
        </authorList>
    </citation>
    <scope>NUCLEOTIDE SEQUENCE [LARGE SCALE GENOMIC DNA]</scope>
    <source>
        <strain evidence="2">DSM 10507 / JCM 14656 / S5a33</strain>
    </source>
</reference>
<evidence type="ECO:0008006" key="3">
    <source>
        <dbReference type="Google" id="ProtNLM"/>
    </source>
</evidence>
<proteinExistence type="predicted"/>
<dbReference type="Proteomes" id="UP000003100">
    <property type="component" value="Unassembled WGS sequence"/>
</dbReference>
<dbReference type="eggNOG" id="ENOG5030GY5">
    <property type="taxonomic scope" value="Bacteria"/>
</dbReference>
<evidence type="ECO:0000313" key="1">
    <source>
        <dbReference type="EMBL" id="EEG49183.1"/>
    </source>
</evidence>
<dbReference type="GeneID" id="86822272"/>
<dbReference type="EMBL" id="ACBZ01000101">
    <property type="protein sequence ID" value="EEG49183.1"/>
    <property type="molecule type" value="Genomic_DNA"/>
</dbReference>
<gene>
    <name evidence="1" type="ORF">RUMHYD_01994</name>
</gene>
<dbReference type="AlphaFoldDB" id="C0CMB3"/>
<name>C0CMB3_BLAHS</name>